<dbReference type="AlphaFoldDB" id="A0A497F7W4"/>
<gene>
    <name evidence="1" type="ORF">DRJ26_00730</name>
</gene>
<comment type="caution">
    <text evidence="1">The sequence shown here is derived from an EMBL/GenBank/DDBJ whole genome shotgun (WGS) entry which is preliminary data.</text>
</comment>
<protein>
    <submittedName>
        <fullName evidence="1">Uncharacterized protein</fullName>
    </submittedName>
</protein>
<name>A0A497F7W4_9CREN</name>
<dbReference type="Proteomes" id="UP000269499">
    <property type="component" value="Unassembled WGS sequence"/>
</dbReference>
<organism evidence="1 2">
    <name type="scientific">Thermoproteota archaeon</name>
    <dbReference type="NCBI Taxonomy" id="2056631"/>
    <lineage>
        <taxon>Archaea</taxon>
        <taxon>Thermoproteota</taxon>
    </lineage>
</organism>
<dbReference type="EMBL" id="QMRA01000006">
    <property type="protein sequence ID" value="RLE55516.1"/>
    <property type="molecule type" value="Genomic_DNA"/>
</dbReference>
<evidence type="ECO:0000313" key="2">
    <source>
        <dbReference type="Proteomes" id="UP000269499"/>
    </source>
</evidence>
<proteinExistence type="predicted"/>
<reference evidence="1 2" key="1">
    <citation type="submission" date="2018-06" db="EMBL/GenBank/DDBJ databases">
        <title>Extensive metabolic versatility and redundancy in microbially diverse, dynamic hydrothermal sediments.</title>
        <authorList>
            <person name="Dombrowski N."/>
            <person name="Teske A."/>
            <person name="Baker B.J."/>
        </authorList>
    </citation>
    <scope>NUCLEOTIDE SEQUENCE [LARGE SCALE GENOMIC DNA]</scope>
    <source>
        <strain evidence="1">B20_G2</strain>
    </source>
</reference>
<sequence length="85" mass="9802">MAINARELVKRAFESAAPYLSKPSYIKTLIEDIILKNASIEDLIHTIEKLSLEEKEIQIRTDFRIFLNALKRELGKKGEHYGSEI</sequence>
<accession>A0A497F7W4</accession>
<evidence type="ECO:0000313" key="1">
    <source>
        <dbReference type="EMBL" id="RLE55516.1"/>
    </source>
</evidence>